<dbReference type="SUPFAM" id="SSF48208">
    <property type="entry name" value="Six-hairpin glycosidases"/>
    <property type="match status" value="1"/>
</dbReference>
<reference evidence="3 4" key="1">
    <citation type="journal article" date="2024" name="Int. J. Mol. Sci.">
        <title>Exploration of Alicyclobacillus spp. Genome in Search of Antibiotic Resistance.</title>
        <authorList>
            <person name="Bucka-Kolendo J."/>
            <person name="Kiousi D.E."/>
            <person name="Dekowska A."/>
            <person name="Mikolajczuk-Szczyrba A."/>
            <person name="Karadedos D.M."/>
            <person name="Michael P."/>
            <person name="Galanis A."/>
            <person name="Sokolowska B."/>
        </authorList>
    </citation>
    <scope>NUCLEOTIDE SEQUENCE [LARGE SCALE GENOMIC DNA]</scope>
    <source>
        <strain evidence="3 4">KKP 3000</strain>
    </source>
</reference>
<name>A0ABV5AEK9_9BACL</name>
<dbReference type="Gene3D" id="1.50.10.10">
    <property type="match status" value="1"/>
</dbReference>
<evidence type="ECO:0000256" key="1">
    <source>
        <dbReference type="ARBA" id="ARBA00008558"/>
    </source>
</evidence>
<dbReference type="RefSeq" id="WP_275474707.1">
    <property type="nucleotide sequence ID" value="NZ_CP162940.1"/>
</dbReference>
<dbReference type="Proteomes" id="UP001579974">
    <property type="component" value="Unassembled WGS sequence"/>
</dbReference>
<comment type="similarity">
    <text evidence="1">Belongs to the N-acylglucosamine 2-epimerase family.</text>
</comment>
<comment type="caution">
    <text evidence="3">The sequence shown here is derived from an EMBL/GenBank/DDBJ whole genome shotgun (WGS) entry which is preliminary data.</text>
</comment>
<proteinExistence type="inferred from homology"/>
<evidence type="ECO:0000313" key="3">
    <source>
        <dbReference type="EMBL" id="MFB5190679.1"/>
    </source>
</evidence>
<evidence type="ECO:0000256" key="2">
    <source>
        <dbReference type="ARBA" id="ARBA00023235"/>
    </source>
</evidence>
<evidence type="ECO:0000313" key="4">
    <source>
        <dbReference type="Proteomes" id="UP001579974"/>
    </source>
</evidence>
<dbReference type="PANTHER" id="PTHR15108">
    <property type="entry name" value="N-ACYLGLUCOSAMINE-2-EPIMERASE"/>
    <property type="match status" value="1"/>
</dbReference>
<keyword evidence="4" id="KW-1185">Reference proteome</keyword>
<dbReference type="EMBL" id="JBDXSU010000006">
    <property type="protein sequence ID" value="MFB5190679.1"/>
    <property type="molecule type" value="Genomic_DNA"/>
</dbReference>
<dbReference type="InterPro" id="IPR012341">
    <property type="entry name" value="6hp_glycosidase-like_sf"/>
</dbReference>
<keyword evidence="2" id="KW-0413">Isomerase</keyword>
<dbReference type="InterPro" id="IPR010819">
    <property type="entry name" value="AGE/CE"/>
</dbReference>
<sequence length="427" mass="48477">MSMHPERTSAELLHFYKRHLNEVLLPFWQGAVDRNYGGVFTCFNNMGTTLVSRDKYVWSQGRFVWLWSKIADMCQRGVLDDDAGAYLEQARKTAVFLKRRAILDNGNCAYLLMEEGDLKEAIPGQGHDISFFVDCFVVLGFAGYAKAAGDAEVLEWALSLCDRIFTRVRLGGLRSEPYPVPEGLRAHSIPMILLHVAQELTDALQAFHHDRASEFADWTRSFAEEILGTFLQPDGSIAEMIPVAANQFSDTVLTRHVNPGHTIECMWFILHAAGQLDRTDWIPSATNTVKRAFEMGWDAKCGGLLRFVDQDGGPPRGQQTGDAYEQLILDTWDTKLWWPHSEALYTTLLSYHLTQDAAFKQLYEQTHDYVFQTFPNPDTVVGEWIQIRDRQGQPVDKLVALPVKDPYHIIRNVLLTIELLHVQVMAS</sequence>
<protein>
    <submittedName>
        <fullName evidence="3">AGE family epimerase/isomerase</fullName>
    </submittedName>
</protein>
<gene>
    <name evidence="3" type="ORF">KKP3000_004150</name>
</gene>
<accession>A0ABV5AEK9</accession>
<dbReference type="Pfam" id="PF07221">
    <property type="entry name" value="GlcNAc_2-epim"/>
    <property type="match status" value="1"/>
</dbReference>
<organism evidence="3 4">
    <name type="scientific">Alicyclobacillus fastidiosus</name>
    <dbReference type="NCBI Taxonomy" id="392011"/>
    <lineage>
        <taxon>Bacteria</taxon>
        <taxon>Bacillati</taxon>
        <taxon>Bacillota</taxon>
        <taxon>Bacilli</taxon>
        <taxon>Bacillales</taxon>
        <taxon>Alicyclobacillaceae</taxon>
        <taxon>Alicyclobacillus</taxon>
    </lineage>
</organism>
<dbReference type="InterPro" id="IPR008928">
    <property type="entry name" value="6-hairpin_glycosidase_sf"/>
</dbReference>